<accession>A0A1S7TY80</accession>
<keyword evidence="2" id="KW-1185">Reference proteome</keyword>
<reference evidence="1" key="1">
    <citation type="submission" date="2016-01" db="EMBL/GenBank/DDBJ databases">
        <authorList>
            <person name="Regsiter A."/>
            <person name="william w."/>
        </authorList>
    </citation>
    <scope>NUCLEOTIDE SEQUENCE</scope>
    <source>
        <strain evidence="1">NCPPB 1641</strain>
    </source>
</reference>
<dbReference type="Proteomes" id="UP000192140">
    <property type="component" value="Unassembled WGS sequence"/>
</dbReference>
<evidence type="ECO:0000313" key="1">
    <source>
        <dbReference type="EMBL" id="CVI59564.1"/>
    </source>
</evidence>
<sequence>MIFYRLDLNGAVSYGEGYLLPDGAEELSEQDYTNALEVAKSIPFELPSVTVLYPVDLWSRLTDEEADEVEMAMSRQSARVQNIFRSASSYRSDHSLWELLETTATTLFGEERAAEILAPSNR</sequence>
<organism evidence="1 2">
    <name type="scientific">Agrobacterium deltaense NCPPB 1641</name>
    <dbReference type="NCBI Taxonomy" id="1183425"/>
    <lineage>
        <taxon>Bacteria</taxon>
        <taxon>Pseudomonadati</taxon>
        <taxon>Pseudomonadota</taxon>
        <taxon>Alphaproteobacteria</taxon>
        <taxon>Hyphomicrobiales</taxon>
        <taxon>Rhizobiaceae</taxon>
        <taxon>Rhizobium/Agrobacterium group</taxon>
        <taxon>Agrobacterium</taxon>
    </lineage>
</organism>
<proteinExistence type="predicted"/>
<comment type="caution">
    <text evidence="1">The sequence shown here is derived from an EMBL/GenBank/DDBJ whole genome shotgun (WGS) entry which is preliminary data.</text>
</comment>
<dbReference type="AlphaFoldDB" id="A0A1S7TY80"/>
<name>A0A1S7TY80_9HYPH</name>
<evidence type="ECO:0000313" key="2">
    <source>
        <dbReference type="Proteomes" id="UP000192140"/>
    </source>
</evidence>
<dbReference type="EMBL" id="FCNP01000033">
    <property type="protein sequence ID" value="CVI59564.1"/>
    <property type="molecule type" value="Genomic_DNA"/>
</dbReference>
<protein>
    <submittedName>
        <fullName evidence="1">Uncharacterized protein</fullName>
    </submittedName>
</protein>
<dbReference type="RefSeq" id="WP_080854317.1">
    <property type="nucleotide sequence ID" value="NZ_LT009776.1"/>
</dbReference>
<gene>
    <name evidence="1" type="ORF">AGR7A_Lc120593</name>
</gene>